<dbReference type="Proteomes" id="UP000046395">
    <property type="component" value="Unassembled WGS sequence"/>
</dbReference>
<dbReference type="PANTHER" id="PTHR11731:SF193">
    <property type="entry name" value="DIPEPTIDYL PEPTIDASE 9"/>
    <property type="match status" value="1"/>
</dbReference>
<keyword evidence="2" id="KW-1185">Reference proteome</keyword>
<evidence type="ECO:0000313" key="2">
    <source>
        <dbReference type="Proteomes" id="UP000046395"/>
    </source>
</evidence>
<feature type="domain" description="Dipeptidylpeptidase IV N-terminal" evidence="1">
    <location>
        <begin position="169"/>
        <end position="498"/>
    </location>
</feature>
<dbReference type="Gene3D" id="2.140.10.30">
    <property type="entry name" value="Dipeptidylpeptidase IV, N-terminal domain"/>
    <property type="match status" value="1"/>
</dbReference>
<organism evidence="2 3">
    <name type="scientific">Trichuris muris</name>
    <name type="common">Mouse whipworm</name>
    <dbReference type="NCBI Taxonomy" id="70415"/>
    <lineage>
        <taxon>Eukaryota</taxon>
        <taxon>Metazoa</taxon>
        <taxon>Ecdysozoa</taxon>
        <taxon>Nematoda</taxon>
        <taxon>Enoplea</taxon>
        <taxon>Dorylaimia</taxon>
        <taxon>Trichinellida</taxon>
        <taxon>Trichuridae</taxon>
        <taxon>Trichuris</taxon>
    </lineage>
</organism>
<sequence length="648" mass="73737">MVDQPMPGNDSSEKATNDFAHFLSTVTTVQQDFSSLAHFYAICVQISHEISAQREGEGSRPFLRLYGMGVPVSNDRTCLLSFDYRLDESHPETGYWQTLMDPALVKPIGKLSLEEELLRERKRSFASMFLTVDFSPKHNAFLYAQCGEVFEFQDNPSQGGNSVNSFPNSIGNPVNLVYCPDKPQYFAMVIGNDVYVYNKQTSFCSIARPTECDWIYGSPPFVIQEEFERFEGIWWCPKNEQQTLLLVEAYNQRTVQKVTLGLGTCGGDLERISYPYAGTDNALWNLKLYALSERDDQFSLVNCPFKYDFNALFPWAEYLVKCGWLPDGSAIWLLLMDRLQRLVRLVYVPLHCFAIDSLSCKTGHQRGITVVYEETSNHWLPAHNSLVLLQPKYKDSIRFTWLSRKSGFSHLYLVDAALSCEADDEPKPCARVKETVDIIEEVQLTAGEWDVSLSARIEVDEARSLIYFLAVADTPLESHIYVTSYSTPGMNPVRLSEPGYSYGIPRERKCIIFNDDHSIMATFRSSVTCPGESIVYSLSFPEHGNESDPLTPCVKDLILLKMPSKEVNDYSTSQDSAENNISIKCLAEHRLLRGVPPRPLVVELQFDTFKLYSYLYRPFDWKEGEVCPTVVYVYGGPGFQLVRNSWTR</sequence>
<proteinExistence type="predicted"/>
<dbReference type="GO" id="GO:0008239">
    <property type="term" value="F:dipeptidyl-peptidase activity"/>
    <property type="evidence" value="ECO:0007669"/>
    <property type="project" value="TreeGrafter"/>
</dbReference>
<evidence type="ECO:0000259" key="1">
    <source>
        <dbReference type="Pfam" id="PF00930"/>
    </source>
</evidence>
<dbReference type="SUPFAM" id="SSF53474">
    <property type="entry name" value="alpha/beta-Hydrolases"/>
    <property type="match status" value="1"/>
</dbReference>
<dbReference type="PANTHER" id="PTHR11731">
    <property type="entry name" value="PROTEASE FAMILY S9B,C DIPEPTIDYL-PEPTIDASE IV-RELATED"/>
    <property type="match status" value="1"/>
</dbReference>
<protein>
    <submittedName>
        <fullName evidence="3">DPPIV_N domain-containing protein</fullName>
    </submittedName>
</protein>
<dbReference type="InterPro" id="IPR050278">
    <property type="entry name" value="Serine_Prot_S9B/DPPIV"/>
</dbReference>
<dbReference type="SUPFAM" id="SSF82171">
    <property type="entry name" value="DPP6 N-terminal domain-like"/>
    <property type="match status" value="1"/>
</dbReference>
<evidence type="ECO:0000313" key="3">
    <source>
        <dbReference type="WBParaSite" id="TMUE_1000005669.1"/>
    </source>
</evidence>
<dbReference type="InterPro" id="IPR029058">
    <property type="entry name" value="AB_hydrolase_fold"/>
</dbReference>
<dbReference type="GO" id="GO:0006508">
    <property type="term" value="P:proteolysis"/>
    <property type="evidence" value="ECO:0007669"/>
    <property type="project" value="InterPro"/>
</dbReference>
<dbReference type="Gene3D" id="3.40.50.1820">
    <property type="entry name" value="alpha/beta hydrolase"/>
    <property type="match status" value="1"/>
</dbReference>
<dbReference type="Pfam" id="PF00930">
    <property type="entry name" value="DPPIV_N"/>
    <property type="match status" value="1"/>
</dbReference>
<dbReference type="InterPro" id="IPR002469">
    <property type="entry name" value="Peptidase_S9B_N"/>
</dbReference>
<dbReference type="STRING" id="70415.A0A5S6QER2"/>
<name>A0A5S6QER2_TRIMR</name>
<dbReference type="WBParaSite" id="TMUE_1000005669.1">
    <property type="protein sequence ID" value="TMUE_1000005669.1"/>
    <property type="gene ID" value="WBGene00286794"/>
</dbReference>
<reference evidence="3" key="1">
    <citation type="submission" date="2019-12" db="UniProtKB">
        <authorList>
            <consortium name="WormBaseParasite"/>
        </authorList>
    </citation>
    <scope>IDENTIFICATION</scope>
</reference>
<dbReference type="AlphaFoldDB" id="A0A5S6QER2"/>
<accession>A0A5S6QER2</accession>